<evidence type="ECO:0000256" key="1">
    <source>
        <dbReference type="SAM" id="Phobius"/>
    </source>
</evidence>
<dbReference type="KEGG" id="mez:Mtc_2177"/>
<dbReference type="GeneID" id="11972335"/>
<proteinExistence type="predicted"/>
<dbReference type="eggNOG" id="arCOG03974">
    <property type="taxonomic scope" value="Archaea"/>
</dbReference>
<dbReference type="HOGENOM" id="CLU_978635_0_0_2"/>
<keyword evidence="3" id="KW-1185">Reference proteome</keyword>
<feature type="transmembrane region" description="Helical" evidence="1">
    <location>
        <begin position="69"/>
        <end position="94"/>
    </location>
</feature>
<dbReference type="EMBL" id="CP003243">
    <property type="protein sequence ID" value="AFD00914.1"/>
    <property type="molecule type" value="Genomic_DNA"/>
</dbReference>
<evidence type="ECO:0000313" key="3">
    <source>
        <dbReference type="Proteomes" id="UP000005233"/>
    </source>
</evidence>
<accession>H8I9V4</accession>
<name>H8I9V4_METCZ</name>
<dbReference type="STRING" id="1041930.Mtc_2177"/>
<dbReference type="Proteomes" id="UP000005233">
    <property type="component" value="Chromosome"/>
</dbReference>
<feature type="transmembrane region" description="Helical" evidence="1">
    <location>
        <begin position="12"/>
        <end position="34"/>
    </location>
</feature>
<reference evidence="2 3" key="1">
    <citation type="journal article" date="2012" name="J. Bacteriol.">
        <title>Complete genome sequence of a thermophilic methanogen, Methanocella conradii HZ254, isolated from Chinese rice field soil.</title>
        <authorList>
            <person name="Lu Z."/>
            <person name="Lu Y."/>
        </authorList>
    </citation>
    <scope>NUCLEOTIDE SEQUENCE [LARGE SCALE GENOMIC DNA]</scope>
    <source>
        <strain evidence="3">DSM 24694 / JCM 17849 / CGMCC 1.5162 / HZ254</strain>
    </source>
</reference>
<protein>
    <submittedName>
        <fullName evidence="2">Uncharacterized protein</fullName>
    </submittedName>
</protein>
<sequence>MMGNKIKKLNVDLILSSLLVFAVFIVCLSVVWFINYLTSIITLAMMLGLVILILMLFYLIRKYKLRKTIFFILPGVLACAIFFMAFMSIIPWYVENEPASYDYKIMVRGLSNYSGGLANDILVPMPMKDGKRVFTDDELQYREFDGWKSMIIVSKEGYMLGFQSMDRNLTDINARFSKRLNGPENIKNPVNDTLTPISNVPLSNYTIFLDGYNGSNAYTSYVYVDQNIAPKKDKNETIGFSLEFTAFEGRFRGIYGSRYRVSVIEAIPSGVAGPIPVKCQLGVFRDGQYVPINVGGRLT</sequence>
<evidence type="ECO:0000313" key="2">
    <source>
        <dbReference type="EMBL" id="AFD00914.1"/>
    </source>
</evidence>
<keyword evidence="1" id="KW-0812">Transmembrane</keyword>
<dbReference type="OrthoDB" id="115763at2157"/>
<dbReference type="AlphaFoldDB" id="H8I9V4"/>
<feature type="transmembrane region" description="Helical" evidence="1">
    <location>
        <begin position="40"/>
        <end position="60"/>
    </location>
</feature>
<organism evidence="2 3">
    <name type="scientific">Methanocella conradii (strain DSM 24694 / JCM 17849 / CGMCC 1.5162 / HZ254)</name>
    <dbReference type="NCBI Taxonomy" id="1041930"/>
    <lineage>
        <taxon>Archaea</taxon>
        <taxon>Methanobacteriati</taxon>
        <taxon>Methanobacteriota</taxon>
        <taxon>Stenosarchaea group</taxon>
        <taxon>Methanomicrobia</taxon>
        <taxon>Methanocellales</taxon>
        <taxon>Methanocellaceae</taxon>
        <taxon>Methanocella</taxon>
    </lineage>
</organism>
<keyword evidence="1" id="KW-1133">Transmembrane helix</keyword>
<dbReference type="RefSeq" id="WP_014406745.1">
    <property type="nucleotide sequence ID" value="NC_017034.1"/>
</dbReference>
<keyword evidence="1" id="KW-0472">Membrane</keyword>
<gene>
    <name evidence="2" type="ordered locus">Mtc_2177</name>
</gene>